<dbReference type="OrthoDB" id="9788332at2"/>
<feature type="signal peptide" evidence="1">
    <location>
        <begin position="1"/>
        <end position="25"/>
    </location>
</feature>
<reference evidence="3" key="1">
    <citation type="submission" date="2016-11" db="EMBL/GenBank/DDBJ databases">
        <authorList>
            <person name="Varghese N."/>
            <person name="Submissions S."/>
        </authorList>
    </citation>
    <scope>NUCLEOTIDE SEQUENCE [LARGE SCALE GENOMIC DNA]</scope>
    <source>
        <strain evidence="3">DSM 29327</strain>
    </source>
</reference>
<keyword evidence="1" id="KW-0732">Signal</keyword>
<name>A0A1M6WXM0_9RHOB</name>
<organism evidence="2 3">
    <name type="scientific">Roseovarius marisflavi</name>
    <dbReference type="NCBI Taxonomy" id="1054996"/>
    <lineage>
        <taxon>Bacteria</taxon>
        <taxon>Pseudomonadati</taxon>
        <taxon>Pseudomonadota</taxon>
        <taxon>Alphaproteobacteria</taxon>
        <taxon>Rhodobacterales</taxon>
        <taxon>Roseobacteraceae</taxon>
        <taxon>Roseovarius</taxon>
    </lineage>
</organism>
<evidence type="ECO:0000313" key="2">
    <source>
        <dbReference type="EMBL" id="SHK98391.1"/>
    </source>
</evidence>
<dbReference type="InterPro" id="IPR018673">
    <property type="entry name" value="DUF2141"/>
</dbReference>
<evidence type="ECO:0000256" key="1">
    <source>
        <dbReference type="SAM" id="SignalP"/>
    </source>
</evidence>
<sequence>MFIKRSLYTLALSGALALSVSGVSAQAKALDIRPHEAAAVCGARSPQVKVIVENVTSQGILTVELYRPSKRDFLKKASRVHRIRVPAQNGPQTVCFDVKKAGAYAVAAYQDLDADRDLDQKWNMMPAEPFALSSKKKLAFAMPVFDDAAFQVPSEGAAIRITLQR</sequence>
<dbReference type="AlphaFoldDB" id="A0A1M6WXM0"/>
<feature type="chain" id="PRO_5012658129" evidence="1">
    <location>
        <begin position="26"/>
        <end position="165"/>
    </location>
</feature>
<dbReference type="EMBL" id="FRBN01000003">
    <property type="protein sequence ID" value="SHK98391.1"/>
    <property type="molecule type" value="Genomic_DNA"/>
</dbReference>
<dbReference type="Pfam" id="PF09912">
    <property type="entry name" value="DUF2141"/>
    <property type="match status" value="1"/>
</dbReference>
<accession>A0A1M6WXM0</accession>
<dbReference type="STRING" id="1054996.SAMN05444414_103164"/>
<dbReference type="RefSeq" id="WP_073195513.1">
    <property type="nucleotide sequence ID" value="NZ_FRBN01000003.1"/>
</dbReference>
<protein>
    <submittedName>
        <fullName evidence="2">Uncharacterized conserved protein, DUF2141 family</fullName>
    </submittedName>
</protein>
<keyword evidence="3" id="KW-1185">Reference proteome</keyword>
<proteinExistence type="predicted"/>
<gene>
    <name evidence="2" type="ORF">SAMN05444414_103164</name>
</gene>
<evidence type="ECO:0000313" key="3">
    <source>
        <dbReference type="Proteomes" id="UP000184191"/>
    </source>
</evidence>
<dbReference type="Proteomes" id="UP000184191">
    <property type="component" value="Unassembled WGS sequence"/>
</dbReference>